<dbReference type="EMBL" id="CH476619">
    <property type="protein sequence ID" value="EEP82785.1"/>
    <property type="molecule type" value="Genomic_DNA"/>
</dbReference>
<feature type="region of interest" description="Disordered" evidence="1">
    <location>
        <begin position="1"/>
        <end position="85"/>
    </location>
</feature>
<protein>
    <submittedName>
        <fullName evidence="2">Uncharacterized protein</fullName>
    </submittedName>
</protein>
<dbReference type="VEuPathDB" id="FungiDB:UREG_07650"/>
<proteinExistence type="predicted"/>
<reference evidence="3" key="1">
    <citation type="journal article" date="2009" name="Genome Res.">
        <title>Comparative genomic analyses of the human fungal pathogens Coccidioides and their relatives.</title>
        <authorList>
            <person name="Sharpton T.J."/>
            <person name="Stajich J.E."/>
            <person name="Rounsley S.D."/>
            <person name="Gardner M.J."/>
            <person name="Wortman J.R."/>
            <person name="Jordar V.S."/>
            <person name="Maiti R."/>
            <person name="Kodira C.D."/>
            <person name="Neafsey D.E."/>
            <person name="Zeng Q."/>
            <person name="Hung C.-Y."/>
            <person name="McMahan C."/>
            <person name="Muszewska A."/>
            <person name="Grynberg M."/>
            <person name="Mandel M.A."/>
            <person name="Kellner E.M."/>
            <person name="Barker B.M."/>
            <person name="Galgiani J.N."/>
            <person name="Orbach M.J."/>
            <person name="Kirkland T.N."/>
            <person name="Cole G.T."/>
            <person name="Henn M.R."/>
            <person name="Birren B.W."/>
            <person name="Taylor J.W."/>
        </authorList>
    </citation>
    <scope>NUCLEOTIDE SEQUENCE [LARGE SCALE GENOMIC DNA]</scope>
    <source>
        <strain evidence="3">UAMH 1704</strain>
    </source>
</reference>
<dbReference type="GeneID" id="8438853"/>
<dbReference type="Proteomes" id="UP000002058">
    <property type="component" value="Unassembled WGS sequence"/>
</dbReference>
<keyword evidence="3" id="KW-1185">Reference proteome</keyword>
<sequence length="221" mass="24460">MAELISTSPRGKASGRSASGHIPRFSCRSWKKEDKESTENTRTSIIGDCNPNQTRRRKEASSEFSGRDPSGKRHGFPFTAHAPGPVVLEEAKERLARTARAKRTTARGNLPQMPRRNVSLTMPVIDPGRRRRGEVSGFRAASREDLRGQKHLGVPAKETSAPGMVTAVATGAVEQRGRGTIQACVLTAQEVVSEKKRRRRNDDGGLWLLWSEHRGRRTQDV</sequence>
<dbReference type="RefSeq" id="XP_002582877.1">
    <property type="nucleotide sequence ID" value="XM_002582831.1"/>
</dbReference>
<dbReference type="HOGENOM" id="CLU_1251492_0_0_1"/>
<dbReference type="KEGG" id="ure:UREG_07650"/>
<gene>
    <name evidence="2" type="ORF">UREG_07650</name>
</gene>
<organism evidence="2 3">
    <name type="scientific">Uncinocarpus reesii (strain UAMH 1704)</name>
    <dbReference type="NCBI Taxonomy" id="336963"/>
    <lineage>
        <taxon>Eukaryota</taxon>
        <taxon>Fungi</taxon>
        <taxon>Dikarya</taxon>
        <taxon>Ascomycota</taxon>
        <taxon>Pezizomycotina</taxon>
        <taxon>Eurotiomycetes</taxon>
        <taxon>Eurotiomycetidae</taxon>
        <taxon>Onygenales</taxon>
        <taxon>Onygenaceae</taxon>
        <taxon>Uncinocarpus</taxon>
    </lineage>
</organism>
<name>C4JZP9_UNCRE</name>
<feature type="compositionally biased region" description="Basic and acidic residues" evidence="1">
    <location>
        <begin position="30"/>
        <end position="39"/>
    </location>
</feature>
<dbReference type="InParanoid" id="C4JZP9"/>
<feature type="compositionally biased region" description="Basic and acidic residues" evidence="1">
    <location>
        <begin position="59"/>
        <end position="71"/>
    </location>
</feature>
<accession>C4JZP9</accession>
<evidence type="ECO:0000313" key="3">
    <source>
        <dbReference type="Proteomes" id="UP000002058"/>
    </source>
</evidence>
<evidence type="ECO:0000313" key="2">
    <source>
        <dbReference type="EMBL" id="EEP82785.1"/>
    </source>
</evidence>
<evidence type="ECO:0000256" key="1">
    <source>
        <dbReference type="SAM" id="MobiDB-lite"/>
    </source>
</evidence>
<dbReference type="AlphaFoldDB" id="C4JZP9"/>